<accession>A0A8J3BDA5</accession>
<dbReference type="Proteomes" id="UP000649739">
    <property type="component" value="Unassembled WGS sequence"/>
</dbReference>
<evidence type="ECO:0000313" key="3">
    <source>
        <dbReference type="EMBL" id="GGK02133.1"/>
    </source>
</evidence>
<dbReference type="CDD" id="cd01097">
    <property type="entry name" value="Tetrahydromethanopterin_reductase"/>
    <property type="match status" value="1"/>
</dbReference>
<dbReference type="SUPFAM" id="SSF51679">
    <property type="entry name" value="Bacterial luciferase-like"/>
    <property type="match status" value="1"/>
</dbReference>
<dbReference type="NCBIfam" id="TIGR03559">
    <property type="entry name" value="F420_Rv3520c"/>
    <property type="match status" value="1"/>
</dbReference>
<dbReference type="InterPro" id="IPR019951">
    <property type="entry name" value="F420_OxRdatse_Rv3520c_pred"/>
</dbReference>
<reference evidence="3" key="1">
    <citation type="journal article" date="2014" name="Int. J. Syst. Evol. Microbiol.">
        <title>Complete genome sequence of Corynebacterium casei LMG S-19264T (=DSM 44701T), isolated from a smear-ripened cheese.</title>
        <authorList>
            <consortium name="US DOE Joint Genome Institute (JGI-PGF)"/>
            <person name="Walter F."/>
            <person name="Albersmeier A."/>
            <person name="Kalinowski J."/>
            <person name="Ruckert C."/>
        </authorList>
    </citation>
    <scope>NUCLEOTIDE SEQUENCE</scope>
    <source>
        <strain evidence="3">JCM 3090</strain>
    </source>
</reference>
<dbReference type="RefSeq" id="WP_189171273.1">
    <property type="nucleotide sequence ID" value="NZ_BMQB01000008.1"/>
</dbReference>
<protein>
    <submittedName>
        <fullName evidence="3">LLM class F420-dependent oxidoreductase</fullName>
    </submittedName>
</protein>
<keyword evidence="4" id="KW-1185">Reference proteome</keyword>
<dbReference type="PANTHER" id="PTHR43244:SF1">
    <property type="entry name" value="5,10-METHYLENETETRAHYDROMETHANOPTERIN REDUCTASE"/>
    <property type="match status" value="1"/>
</dbReference>
<feature type="domain" description="Luciferase-like" evidence="2">
    <location>
        <begin position="11"/>
        <end position="322"/>
    </location>
</feature>
<dbReference type="InterPro" id="IPR050564">
    <property type="entry name" value="F420-G6PD/mer"/>
</dbReference>
<evidence type="ECO:0000256" key="1">
    <source>
        <dbReference type="ARBA" id="ARBA00023002"/>
    </source>
</evidence>
<name>A0A8J3BDA5_9ACTN</name>
<proteinExistence type="predicted"/>
<dbReference type="InterPro" id="IPR036661">
    <property type="entry name" value="Luciferase-like_sf"/>
</dbReference>
<keyword evidence="1" id="KW-0560">Oxidoreductase</keyword>
<dbReference type="PANTHER" id="PTHR43244">
    <property type="match status" value="1"/>
</dbReference>
<sequence length="365" mass="37884">MRLGLNLGYRTSATDPADQLALVREAERLGYAVAWVAEAYGSDAPTVLAWLAAGTRRIDLGAAVMQIPARSPAATAMTAATLDDLSGGRFRLGLGVSGPQVSEGWHGVRFARPLARTEEYVAIVRLALARAEVRSPGPHYPLPLPDGPGKALRLSLRPRRPDLPIYLAAVGPRNLELAGRIADGWLGIFVAPDALADTRAALAAGRAAGGRTGPFDLVAAVPVVPAADDDPATLARCADAVRPYAALYIGGMGSRERNFYHALAGRLGYAAAADEVQEHYLAGRHRDAAAAVPYELIDRTALLGSTARIAAGLAAYAAAGVTTLSVNLGGGVDRETGLRTLRTVAEAHRLAGTAAPDDDAPGVDA</sequence>
<dbReference type="Pfam" id="PF00296">
    <property type="entry name" value="Bac_luciferase"/>
    <property type="match status" value="1"/>
</dbReference>
<organism evidence="3 4">
    <name type="scientific">Pilimelia anulata</name>
    <dbReference type="NCBI Taxonomy" id="53371"/>
    <lineage>
        <taxon>Bacteria</taxon>
        <taxon>Bacillati</taxon>
        <taxon>Actinomycetota</taxon>
        <taxon>Actinomycetes</taxon>
        <taxon>Micromonosporales</taxon>
        <taxon>Micromonosporaceae</taxon>
        <taxon>Pilimelia</taxon>
    </lineage>
</organism>
<dbReference type="GO" id="GO:0016705">
    <property type="term" value="F:oxidoreductase activity, acting on paired donors, with incorporation or reduction of molecular oxygen"/>
    <property type="evidence" value="ECO:0007669"/>
    <property type="project" value="InterPro"/>
</dbReference>
<dbReference type="EMBL" id="BMQB01000008">
    <property type="protein sequence ID" value="GGK02133.1"/>
    <property type="molecule type" value="Genomic_DNA"/>
</dbReference>
<evidence type="ECO:0000259" key="2">
    <source>
        <dbReference type="Pfam" id="PF00296"/>
    </source>
</evidence>
<gene>
    <name evidence="3" type="primary">hmd</name>
    <name evidence="3" type="ORF">GCM10010123_35140</name>
</gene>
<dbReference type="InterPro" id="IPR011251">
    <property type="entry name" value="Luciferase-like_dom"/>
</dbReference>
<comment type="caution">
    <text evidence="3">The sequence shown here is derived from an EMBL/GenBank/DDBJ whole genome shotgun (WGS) entry which is preliminary data.</text>
</comment>
<evidence type="ECO:0000313" key="4">
    <source>
        <dbReference type="Proteomes" id="UP000649739"/>
    </source>
</evidence>
<dbReference type="Gene3D" id="3.20.20.30">
    <property type="entry name" value="Luciferase-like domain"/>
    <property type="match status" value="1"/>
</dbReference>
<reference evidence="3" key="2">
    <citation type="submission" date="2020-09" db="EMBL/GenBank/DDBJ databases">
        <authorList>
            <person name="Sun Q."/>
            <person name="Ohkuma M."/>
        </authorList>
    </citation>
    <scope>NUCLEOTIDE SEQUENCE</scope>
    <source>
        <strain evidence="3">JCM 3090</strain>
    </source>
</reference>
<dbReference type="AlphaFoldDB" id="A0A8J3BDA5"/>